<sequence>MSQTPKTKDSQTKTVKSETRLTFGVEIEYLLATVPPVIPDPHPDDPREKDGKKLESIDETNVDISKTLKAAGVPVSILWEELRDGNTSDEDLLAKWILQYDISVLPINKKVHHNYQELGMEISSPPYYYDEASREAIRTVVKVLRNNYLVRSDPSTGLHVHVGNEHDGFMFPVLRNLVAILYTYERQIRLLLPADRVQTNQRRWCLPLSSSRFCGQYPELSRREVLDHILEHQNYDGLIVDMSSAIGVERLGFNLLNLRLPYADNRTIEFRLQQGMLDPDAILHWVHVCVKLVEKACLVKNQDEFVEQLRRDVEKPIGFGEGLQYD</sequence>
<accession>W9CDJ1</accession>
<gene>
    <name evidence="1" type="ORF">SBOR_5690</name>
</gene>
<name>W9CDJ1_SCLBF</name>
<comment type="caution">
    <text evidence="1">The sequence shown here is derived from an EMBL/GenBank/DDBJ whole genome shotgun (WGS) entry which is preliminary data.</text>
</comment>
<dbReference type="PANTHER" id="PTHR36847:SF1">
    <property type="entry name" value="AMIDOLIGASE ENZYME"/>
    <property type="match status" value="1"/>
</dbReference>
<dbReference type="Proteomes" id="UP000019487">
    <property type="component" value="Unassembled WGS sequence"/>
</dbReference>
<dbReference type="AlphaFoldDB" id="W9CDJ1"/>
<proteinExistence type="predicted"/>
<dbReference type="Pfam" id="PF12224">
    <property type="entry name" value="Amidoligase_2"/>
    <property type="match status" value="1"/>
</dbReference>
<organism evidence="1 2">
    <name type="scientific">Sclerotinia borealis (strain F-4128)</name>
    <dbReference type="NCBI Taxonomy" id="1432307"/>
    <lineage>
        <taxon>Eukaryota</taxon>
        <taxon>Fungi</taxon>
        <taxon>Dikarya</taxon>
        <taxon>Ascomycota</taxon>
        <taxon>Pezizomycotina</taxon>
        <taxon>Leotiomycetes</taxon>
        <taxon>Helotiales</taxon>
        <taxon>Sclerotiniaceae</taxon>
        <taxon>Sclerotinia</taxon>
    </lineage>
</organism>
<dbReference type="HOGENOM" id="CLU_045425_1_0_1"/>
<dbReference type="PANTHER" id="PTHR36847">
    <property type="entry name" value="AMIDOLIGASE ENZYME"/>
    <property type="match status" value="1"/>
</dbReference>
<keyword evidence="2" id="KW-1185">Reference proteome</keyword>
<dbReference type="InterPro" id="IPR022025">
    <property type="entry name" value="Amidoligase_2"/>
</dbReference>
<dbReference type="OrthoDB" id="412402at2759"/>
<reference evidence="1 2" key="1">
    <citation type="journal article" date="2014" name="Genome Announc.">
        <title>Draft genome sequence of Sclerotinia borealis, a psychrophilic plant pathogenic fungus.</title>
        <authorList>
            <person name="Mardanov A.V."/>
            <person name="Beletsky A.V."/>
            <person name="Kadnikov V.V."/>
            <person name="Ignatov A.N."/>
            <person name="Ravin N.V."/>
        </authorList>
    </citation>
    <scope>NUCLEOTIDE SEQUENCE [LARGE SCALE GENOMIC DNA]</scope>
    <source>
        <strain evidence="2">F-4157</strain>
    </source>
</reference>
<dbReference type="EMBL" id="AYSA01000278">
    <property type="protein sequence ID" value="ESZ93931.1"/>
    <property type="molecule type" value="Genomic_DNA"/>
</dbReference>
<evidence type="ECO:0008006" key="3">
    <source>
        <dbReference type="Google" id="ProtNLM"/>
    </source>
</evidence>
<evidence type="ECO:0000313" key="1">
    <source>
        <dbReference type="EMBL" id="ESZ93931.1"/>
    </source>
</evidence>
<protein>
    <recommendedName>
        <fullName evidence="3">Amidoligase enzyme</fullName>
    </recommendedName>
</protein>
<evidence type="ECO:0000313" key="2">
    <source>
        <dbReference type="Proteomes" id="UP000019487"/>
    </source>
</evidence>